<comment type="pathway">
    <text evidence="1">Protein modification; protein ubiquitination.</text>
</comment>
<dbReference type="NCBIfam" id="TIGR03804">
    <property type="entry name" value="para_beta_helix"/>
    <property type="match status" value="3"/>
</dbReference>
<dbReference type="PANTHER" id="PTHR22990">
    <property type="entry name" value="F-BOX ONLY PROTEIN"/>
    <property type="match status" value="1"/>
</dbReference>
<dbReference type="SMART" id="SM00710">
    <property type="entry name" value="PbH1"/>
    <property type="match status" value="5"/>
</dbReference>
<dbReference type="InterPro" id="IPR051550">
    <property type="entry name" value="SCF-Subunits/Alg-Epimerases"/>
</dbReference>
<dbReference type="InterPro" id="IPR006626">
    <property type="entry name" value="PbH1"/>
</dbReference>
<evidence type="ECO:0000256" key="1">
    <source>
        <dbReference type="ARBA" id="ARBA00004906"/>
    </source>
</evidence>
<evidence type="ECO:0000256" key="4">
    <source>
        <dbReference type="SAM" id="SignalP"/>
    </source>
</evidence>
<proteinExistence type="predicted"/>
<evidence type="ECO:0000313" key="6">
    <source>
        <dbReference type="EMBL" id="HGF99222.1"/>
    </source>
</evidence>
<dbReference type="InterPro" id="IPR012334">
    <property type="entry name" value="Pectin_lyas_fold"/>
</dbReference>
<evidence type="ECO:0000256" key="2">
    <source>
        <dbReference type="ARBA" id="ARBA00022737"/>
    </source>
</evidence>
<keyword evidence="2" id="KW-0677">Repeat</keyword>
<dbReference type="InterPro" id="IPR011050">
    <property type="entry name" value="Pectin_lyase_fold/virulence"/>
</dbReference>
<keyword evidence="3" id="KW-0833">Ubl conjugation pathway</keyword>
<accession>A0A7C3ZHE9</accession>
<sequence length="483" mass="51503">MKNYNYLLKGTALAFLSASTVASLMLNAWLSPGVMANNASIGGESQPAMNGQIMAGQTVIYVDPKRGNDEVGGDTSANPLRTITAALAKADAGTVIQLAPGRYSAGEVFPLQLKRGVILRGDEGRQGEGVLIVGSGRYVSRTWARQNVTILAEDSSQILGVTVTNAETRGTGVWIENGNPVISNSTFVSNNREGIFVSGRSEPVIENNQFAYNGGNGISVTREAKGLIRGNVFLDTGFGLAIGHDAAPIIENNQIRQNRVGVVVTQQARPILRGNTIENNSEYGVVAIAQSQPEIASSNVFQNNDRTDTFIAREPQGVPPTPTVAMGEQKTVFTCEPYTNGFATVAQKGNASIPQPMIIWKSTEFDSPENRCLQVTQRLNQMVTEKGGKFDNMLFATGRVNDSKVVCLVKNVAESCQPNNMLFALSGSNASNPAEVLRRLIAFSVKGGGNPVQELGEEAVAPLQAVADNLAPELGLWFVNTAQ</sequence>
<evidence type="ECO:0000259" key="5">
    <source>
        <dbReference type="Pfam" id="PF07602"/>
    </source>
</evidence>
<dbReference type="Gene3D" id="2.160.20.10">
    <property type="entry name" value="Single-stranded right-handed beta-helix, Pectin lyase-like"/>
    <property type="match status" value="1"/>
</dbReference>
<dbReference type="Pfam" id="PF14218">
    <property type="entry name" value="COP23"/>
    <property type="match status" value="1"/>
</dbReference>
<dbReference type="EMBL" id="DSPX01000004">
    <property type="protein sequence ID" value="HGF99222.1"/>
    <property type="molecule type" value="Genomic_DNA"/>
</dbReference>
<feature type="domain" description="DUF1565" evidence="5">
    <location>
        <begin position="67"/>
        <end position="297"/>
    </location>
</feature>
<dbReference type="InterPro" id="IPR011459">
    <property type="entry name" value="DUF1565"/>
</dbReference>
<feature type="chain" id="PRO_5027861964" evidence="4">
    <location>
        <begin position="37"/>
        <end position="483"/>
    </location>
</feature>
<dbReference type="InterPro" id="IPR022441">
    <property type="entry name" value="Para_beta_helix_rpt-2"/>
</dbReference>
<protein>
    <submittedName>
        <fullName evidence="6">DUF1565 domain-containing protein</fullName>
    </submittedName>
</protein>
<dbReference type="AlphaFoldDB" id="A0A7C3ZHE9"/>
<reference evidence="6" key="1">
    <citation type="journal article" date="2020" name="mSystems">
        <title>Genome- and Community-Level Interaction Insights into Carbon Utilization and Element Cycling Functions of Hydrothermarchaeota in Hydrothermal Sediment.</title>
        <authorList>
            <person name="Zhou Z."/>
            <person name="Liu Y."/>
            <person name="Xu W."/>
            <person name="Pan J."/>
            <person name="Luo Z.H."/>
            <person name="Li M."/>
        </authorList>
    </citation>
    <scope>NUCLEOTIDE SEQUENCE [LARGE SCALE GENOMIC DNA]</scope>
    <source>
        <strain evidence="6">SpSt-374</strain>
    </source>
</reference>
<comment type="caution">
    <text evidence="6">The sequence shown here is derived from an EMBL/GenBank/DDBJ whole genome shotgun (WGS) entry which is preliminary data.</text>
</comment>
<dbReference type="Pfam" id="PF07602">
    <property type="entry name" value="DUF1565"/>
    <property type="match status" value="1"/>
</dbReference>
<dbReference type="SUPFAM" id="SSF51126">
    <property type="entry name" value="Pectin lyase-like"/>
    <property type="match status" value="1"/>
</dbReference>
<evidence type="ECO:0000256" key="3">
    <source>
        <dbReference type="ARBA" id="ARBA00022786"/>
    </source>
</evidence>
<organism evidence="6">
    <name type="scientific">Planktothricoides sp. SpSt-374</name>
    <dbReference type="NCBI Taxonomy" id="2282167"/>
    <lineage>
        <taxon>Bacteria</taxon>
        <taxon>Bacillati</taxon>
        <taxon>Cyanobacteriota</taxon>
        <taxon>Cyanophyceae</taxon>
        <taxon>Oscillatoriophycideae</taxon>
        <taxon>Oscillatoriales</taxon>
        <taxon>Oscillatoriaceae</taxon>
        <taxon>Planktothricoides</taxon>
    </lineage>
</organism>
<feature type="signal peptide" evidence="4">
    <location>
        <begin position="1"/>
        <end position="36"/>
    </location>
</feature>
<gene>
    <name evidence="6" type="ORF">ENR15_00725</name>
</gene>
<keyword evidence="4" id="KW-0732">Signal</keyword>
<dbReference type="InterPro" id="IPR025478">
    <property type="entry name" value="COP23"/>
</dbReference>
<dbReference type="PANTHER" id="PTHR22990:SF15">
    <property type="entry name" value="F-BOX ONLY PROTEIN 10"/>
    <property type="match status" value="1"/>
</dbReference>
<name>A0A7C3ZHE9_9CYAN</name>